<dbReference type="Proteomes" id="UP001583186">
    <property type="component" value="Unassembled WGS sequence"/>
</dbReference>
<reference evidence="2 3" key="1">
    <citation type="journal article" date="2024" name="IMA Fungus">
        <title>IMA Genome - F19 : A genome assembly and annotation guide to empower mycologists, including annotated draft genome sequences of Ceratocystis pirilliformis, Diaporthe australafricana, Fusarium ophioides, Paecilomyces lecythidis, and Sporothrix stenoceras.</title>
        <authorList>
            <person name="Aylward J."/>
            <person name="Wilson A.M."/>
            <person name="Visagie C.M."/>
            <person name="Spraker J."/>
            <person name="Barnes I."/>
            <person name="Buitendag C."/>
            <person name="Ceriani C."/>
            <person name="Del Mar Angel L."/>
            <person name="du Plessis D."/>
            <person name="Fuchs T."/>
            <person name="Gasser K."/>
            <person name="Kramer D."/>
            <person name="Li W."/>
            <person name="Munsamy K."/>
            <person name="Piso A."/>
            <person name="Price J.L."/>
            <person name="Sonnekus B."/>
            <person name="Thomas C."/>
            <person name="van der Nest A."/>
            <person name="van Dijk A."/>
            <person name="van Heerden A."/>
            <person name="van Vuuren N."/>
            <person name="Yilmaz N."/>
            <person name="Duong T.A."/>
            <person name="van der Merwe N.A."/>
            <person name="Wingfield M.J."/>
            <person name="Wingfield B.D."/>
        </authorList>
    </citation>
    <scope>NUCLEOTIDE SEQUENCE [LARGE SCALE GENOMIC DNA]</scope>
    <source>
        <strain evidence="2 3">CMW 5346</strain>
    </source>
</reference>
<gene>
    <name evidence="2" type="ORF">Sste5346_005243</name>
</gene>
<comment type="similarity">
    <text evidence="1">Belongs to the FAD-binding monooxygenase family.</text>
</comment>
<keyword evidence="3" id="KW-1185">Reference proteome</keyword>
<sequence>MTAPAHSFVFAFNTSRNAASASCSLSQTGSPLALDCPTKAPSTSSPVSAGRPAAARSRSLFFRSRPVSVYFGQDLGDMWPAGGLVEVEGPGKARSFVVVDAFDIRLGKDGLQCQIQSVGVVNGQRFARSKGATMSMGGVTQQNNTTMPSTSAGAFHTTSWKWPVTGSFSLTQKLHVTPKPSEPVMSVDTFEDKVWHTSNWPAGVTLDTLAGQRVAVIGNGASGVQVVPNIQPIVARLGHYARNPTWIADAYTRDNERTLAPQPIPINVLQSFLNDESREAYLAYRNEVEAPYWRRFDALFRDRPANDEARAQYKAVMAKRAPPFSIVGRDGVDLREAWAPGGLYGGSYSYLGVATPGFPNLFFLAGPHSSGPPSTVPSVVEHNVVYFAKMLRKIASQSIRTIAPLTQAANDFVAYADAWFPRTYLTDTCTHERYVRFDPRREDFEFTYMSGSGNWFAWLRNGWTAKEQDPETDLTWYLKRPADVDSKSWYKNWYDLW</sequence>
<dbReference type="SUPFAM" id="SSF51905">
    <property type="entry name" value="FAD/NAD(P)-binding domain"/>
    <property type="match status" value="1"/>
</dbReference>
<comment type="caution">
    <text evidence="2">The sequence shown here is derived from an EMBL/GenBank/DDBJ whole genome shotgun (WGS) entry which is preliminary data.</text>
</comment>
<protein>
    <submittedName>
        <fullName evidence="2">Uncharacterized protein</fullName>
    </submittedName>
</protein>
<evidence type="ECO:0000313" key="2">
    <source>
        <dbReference type="EMBL" id="KAL1895437.1"/>
    </source>
</evidence>
<evidence type="ECO:0000313" key="3">
    <source>
        <dbReference type="Proteomes" id="UP001583186"/>
    </source>
</evidence>
<accession>A0ABR3Z5E7</accession>
<organism evidence="2 3">
    <name type="scientific">Sporothrix stenoceras</name>
    <dbReference type="NCBI Taxonomy" id="5173"/>
    <lineage>
        <taxon>Eukaryota</taxon>
        <taxon>Fungi</taxon>
        <taxon>Dikarya</taxon>
        <taxon>Ascomycota</taxon>
        <taxon>Pezizomycotina</taxon>
        <taxon>Sordariomycetes</taxon>
        <taxon>Sordariomycetidae</taxon>
        <taxon>Ophiostomatales</taxon>
        <taxon>Ophiostomataceae</taxon>
        <taxon>Sporothrix</taxon>
    </lineage>
</organism>
<dbReference type="InterPro" id="IPR051209">
    <property type="entry name" value="FAD-bind_Monooxygenase_sf"/>
</dbReference>
<evidence type="ECO:0000256" key="1">
    <source>
        <dbReference type="ARBA" id="ARBA00010139"/>
    </source>
</evidence>
<dbReference type="PANTHER" id="PTHR42877:SF6">
    <property type="entry name" value="MONOOXYGENASE, PUTATIVE (AFU_ORTHOLOGUE AFUA_3G15050)-RELATED"/>
    <property type="match status" value="1"/>
</dbReference>
<dbReference type="Gene3D" id="3.50.50.60">
    <property type="entry name" value="FAD/NAD(P)-binding domain"/>
    <property type="match status" value="2"/>
</dbReference>
<dbReference type="EMBL" id="JAWCUI010000027">
    <property type="protein sequence ID" value="KAL1895437.1"/>
    <property type="molecule type" value="Genomic_DNA"/>
</dbReference>
<name>A0ABR3Z5E7_9PEZI</name>
<dbReference type="PANTHER" id="PTHR42877">
    <property type="entry name" value="L-ORNITHINE N(5)-MONOOXYGENASE-RELATED"/>
    <property type="match status" value="1"/>
</dbReference>
<proteinExistence type="inferred from homology"/>
<dbReference type="InterPro" id="IPR036188">
    <property type="entry name" value="FAD/NAD-bd_sf"/>
</dbReference>